<dbReference type="InterPro" id="IPR019776">
    <property type="entry name" value="Flagellar_basal_body_rod_CS"/>
</dbReference>
<evidence type="ECO:0000256" key="4">
    <source>
        <dbReference type="ARBA" id="ARBA00023143"/>
    </source>
</evidence>
<feature type="domain" description="Flagellar basal body rod protein N-terminal" evidence="6">
    <location>
        <begin position="5"/>
        <end position="35"/>
    </location>
</feature>
<dbReference type="PANTHER" id="PTHR30435:SF1">
    <property type="entry name" value="FLAGELLAR HOOK PROTEIN FLGE"/>
    <property type="match status" value="1"/>
</dbReference>
<dbReference type="InterPro" id="IPR001444">
    <property type="entry name" value="Flag_bb_rod_N"/>
</dbReference>
<feature type="domain" description="Flagellar hook protein FlgE D2" evidence="8">
    <location>
        <begin position="202"/>
        <end position="394"/>
    </location>
</feature>
<name>A0A9D2KNV6_9BACT</name>
<protein>
    <recommendedName>
        <fullName evidence="3 5">Flagellar hook protein FlgE</fullName>
    </recommendedName>
</protein>
<comment type="caution">
    <text evidence="10">The sequence shown here is derived from an EMBL/GenBank/DDBJ whole genome shotgun (WGS) entry which is preliminary data.</text>
</comment>
<comment type="similarity">
    <text evidence="2 5">Belongs to the flagella basal body rod proteins family.</text>
</comment>
<evidence type="ECO:0000256" key="5">
    <source>
        <dbReference type="RuleBase" id="RU362116"/>
    </source>
</evidence>
<dbReference type="InterPro" id="IPR053967">
    <property type="entry name" value="LlgE_F_G-like_D1"/>
</dbReference>
<evidence type="ECO:0000256" key="3">
    <source>
        <dbReference type="ARBA" id="ARBA00019015"/>
    </source>
</evidence>
<sequence length="515" mass="55268">MNSALYIGATGMKALSTGMQVVSNNIANSSTIGYKQQDILFSDLISTTQAGMGDWWDAQDDSKVALGQLGHGVQVDTIRTIFTQGGLQSSNTLTDLALNGKGYFQVVDQTTGNAYYTRAGDFITDNEGYLRNPQGYSVSGYRYDAQGNLSGTVEPIQISAFDVLTAQASSNIQWQFNLGSAEDKSVSDDNPYFALQQSYRADVNPPISATGTGYEMPITLYDANGNAVEVTAYFDRAPSDANEIIMEFVLASSTVAEQMADAVEEANRADPDNPQTLPEGAGLLMSGTLHFNSDGTLKSMSAFTPTEAGNKDLTTWTPAALVNGVPQFSINGQSVGVNFGITSGGWENAPTSAAEVGTDKRLLPGMGDNAVVSTKATTAYAGNSYLTYSDQDGYPEGRLSAYDITTEGDIIGTYSNGEERKLWEIPVCRFTAEDNLYREGNNLFSATAECGQMEMGRAGTENYGTIHAYNIELSNVDLTTEMVNMIITQRGFQSNSKAVTTADAMLQKAMEIKRS</sequence>
<dbReference type="InterPro" id="IPR011491">
    <property type="entry name" value="FlgE_D2"/>
</dbReference>
<dbReference type="InterPro" id="IPR037925">
    <property type="entry name" value="FlgE/F/G-like"/>
</dbReference>
<keyword evidence="10" id="KW-0282">Flagellum</keyword>
<dbReference type="InterPro" id="IPR037058">
    <property type="entry name" value="Falgellar_hook_FlgE_sf"/>
</dbReference>
<keyword evidence="10" id="KW-0966">Cell projection</keyword>
<evidence type="ECO:0000256" key="1">
    <source>
        <dbReference type="ARBA" id="ARBA00004117"/>
    </source>
</evidence>
<dbReference type="Pfam" id="PF22692">
    <property type="entry name" value="LlgE_F_G_D1"/>
    <property type="match status" value="1"/>
</dbReference>
<accession>A0A9D2KNV6</accession>
<comment type="function">
    <text evidence="5">A flexible structure which links the flagellar filament to the drive apparatus in the basal body.</text>
</comment>
<dbReference type="SUPFAM" id="SSF117143">
    <property type="entry name" value="Flagellar hook protein flgE"/>
    <property type="match status" value="1"/>
</dbReference>
<evidence type="ECO:0000259" key="9">
    <source>
        <dbReference type="Pfam" id="PF22692"/>
    </source>
</evidence>
<dbReference type="NCBIfam" id="TIGR03506">
    <property type="entry name" value="FlgEFG_subfam"/>
    <property type="match status" value="1"/>
</dbReference>
<dbReference type="EMBL" id="DWZD01000007">
    <property type="protein sequence ID" value="HJA78087.1"/>
    <property type="molecule type" value="Genomic_DNA"/>
</dbReference>
<dbReference type="Pfam" id="PF07559">
    <property type="entry name" value="FlgE_D2"/>
    <property type="match status" value="1"/>
</dbReference>
<dbReference type="GO" id="GO:0009424">
    <property type="term" value="C:bacterial-type flagellum hook"/>
    <property type="evidence" value="ECO:0007669"/>
    <property type="project" value="TreeGrafter"/>
</dbReference>
<dbReference type="InterPro" id="IPR010930">
    <property type="entry name" value="Flg_bb/hook_C_dom"/>
</dbReference>
<evidence type="ECO:0000313" key="10">
    <source>
        <dbReference type="EMBL" id="HJA78087.1"/>
    </source>
</evidence>
<evidence type="ECO:0000259" key="6">
    <source>
        <dbReference type="Pfam" id="PF00460"/>
    </source>
</evidence>
<gene>
    <name evidence="10" type="ORF">H9784_00740</name>
</gene>
<feature type="domain" description="Flagellar hook protein FlgE/F/G-like D1" evidence="9">
    <location>
        <begin position="97"/>
        <end position="159"/>
    </location>
</feature>
<dbReference type="Proteomes" id="UP000823821">
    <property type="component" value="Unassembled WGS sequence"/>
</dbReference>
<dbReference type="AlphaFoldDB" id="A0A9D2KNV6"/>
<dbReference type="InterPro" id="IPR020013">
    <property type="entry name" value="Flagellar_FlgE/F/G"/>
</dbReference>
<comment type="subcellular location">
    <subcellularLocation>
        <location evidence="1 5">Bacterial flagellum basal body</location>
    </subcellularLocation>
</comment>
<evidence type="ECO:0000259" key="8">
    <source>
        <dbReference type="Pfam" id="PF07559"/>
    </source>
</evidence>
<reference evidence="10" key="1">
    <citation type="journal article" date="2021" name="PeerJ">
        <title>Extensive microbial diversity within the chicken gut microbiome revealed by metagenomics and culture.</title>
        <authorList>
            <person name="Gilroy R."/>
            <person name="Ravi A."/>
            <person name="Getino M."/>
            <person name="Pursley I."/>
            <person name="Horton D.L."/>
            <person name="Alikhan N.F."/>
            <person name="Baker D."/>
            <person name="Gharbi K."/>
            <person name="Hall N."/>
            <person name="Watson M."/>
            <person name="Adriaenssens E.M."/>
            <person name="Foster-Nyarko E."/>
            <person name="Jarju S."/>
            <person name="Secka A."/>
            <person name="Antonio M."/>
            <person name="Oren A."/>
            <person name="Chaudhuri R.R."/>
            <person name="La Ragione R."/>
            <person name="Hildebrand F."/>
            <person name="Pallen M.J."/>
        </authorList>
    </citation>
    <scope>NUCLEOTIDE SEQUENCE</scope>
    <source>
        <strain evidence="10">5032</strain>
    </source>
</reference>
<dbReference type="Pfam" id="PF06429">
    <property type="entry name" value="Flg_bbr_C"/>
    <property type="match status" value="1"/>
</dbReference>
<organism evidence="10 11">
    <name type="scientific">Candidatus Desulfovibrio intestinavium</name>
    <dbReference type="NCBI Taxonomy" id="2838534"/>
    <lineage>
        <taxon>Bacteria</taxon>
        <taxon>Pseudomonadati</taxon>
        <taxon>Thermodesulfobacteriota</taxon>
        <taxon>Desulfovibrionia</taxon>
        <taxon>Desulfovibrionales</taxon>
        <taxon>Desulfovibrionaceae</taxon>
        <taxon>Desulfovibrio</taxon>
    </lineage>
</organism>
<dbReference type="PANTHER" id="PTHR30435">
    <property type="entry name" value="FLAGELLAR PROTEIN"/>
    <property type="match status" value="1"/>
</dbReference>
<keyword evidence="4 5" id="KW-0975">Bacterial flagellum</keyword>
<evidence type="ECO:0000313" key="11">
    <source>
        <dbReference type="Proteomes" id="UP000823821"/>
    </source>
</evidence>
<keyword evidence="10" id="KW-0969">Cilium</keyword>
<evidence type="ECO:0000259" key="7">
    <source>
        <dbReference type="Pfam" id="PF06429"/>
    </source>
</evidence>
<evidence type="ECO:0000256" key="2">
    <source>
        <dbReference type="ARBA" id="ARBA00009677"/>
    </source>
</evidence>
<dbReference type="Gene3D" id="2.60.98.20">
    <property type="entry name" value="Flagellar hook protein FlgE"/>
    <property type="match status" value="1"/>
</dbReference>
<reference evidence="10" key="2">
    <citation type="submission" date="2021-04" db="EMBL/GenBank/DDBJ databases">
        <authorList>
            <person name="Gilroy R."/>
        </authorList>
    </citation>
    <scope>NUCLEOTIDE SEQUENCE</scope>
    <source>
        <strain evidence="10">5032</strain>
    </source>
</reference>
<feature type="domain" description="Flagellar basal-body/hook protein C-terminal" evidence="7">
    <location>
        <begin position="471"/>
        <end position="511"/>
    </location>
</feature>
<dbReference type="PROSITE" id="PS00588">
    <property type="entry name" value="FLAGELLA_BB_ROD"/>
    <property type="match status" value="1"/>
</dbReference>
<proteinExistence type="inferred from homology"/>
<dbReference type="Pfam" id="PF00460">
    <property type="entry name" value="Flg_bb_rod"/>
    <property type="match status" value="1"/>
</dbReference>
<dbReference type="GO" id="GO:0009425">
    <property type="term" value="C:bacterial-type flagellum basal body"/>
    <property type="evidence" value="ECO:0007669"/>
    <property type="project" value="UniProtKB-SubCell"/>
</dbReference>
<dbReference type="GO" id="GO:0005829">
    <property type="term" value="C:cytosol"/>
    <property type="evidence" value="ECO:0007669"/>
    <property type="project" value="TreeGrafter"/>
</dbReference>
<dbReference type="GO" id="GO:0071978">
    <property type="term" value="P:bacterial-type flagellum-dependent swarming motility"/>
    <property type="evidence" value="ECO:0007669"/>
    <property type="project" value="TreeGrafter"/>
</dbReference>